<accession>A0A3B0W578</accession>
<gene>
    <name evidence="2" type="ORF">MNBD_GAMMA06-1735</name>
</gene>
<sequence>MLEEKKNDFISRAGTGMTIVAWMAFFAMLFFMFEDVLLQRSNPNQNITTAVNGYQKEVVLQRNVYGHYISNGTINNYNVVFMLDTGATDIAIPESVANKIGLKKGQTVFVKTANGDAKAYRTRLDRVAIGDIAIDNLRATILTNITGDEILLGMNFLKHLEITQKGQLLTIKQ</sequence>
<dbReference type="PROSITE" id="PS00141">
    <property type="entry name" value="ASP_PROTEASE"/>
    <property type="match status" value="1"/>
</dbReference>
<keyword evidence="1" id="KW-1133">Transmembrane helix</keyword>
<dbReference type="InterPro" id="IPR001969">
    <property type="entry name" value="Aspartic_peptidase_AS"/>
</dbReference>
<dbReference type="GO" id="GO:0004190">
    <property type="term" value="F:aspartic-type endopeptidase activity"/>
    <property type="evidence" value="ECO:0007669"/>
    <property type="project" value="InterPro"/>
</dbReference>
<keyword evidence="1" id="KW-0472">Membrane</keyword>
<reference evidence="2" key="1">
    <citation type="submission" date="2018-06" db="EMBL/GenBank/DDBJ databases">
        <authorList>
            <person name="Zhirakovskaya E."/>
        </authorList>
    </citation>
    <scope>NUCLEOTIDE SEQUENCE</scope>
</reference>
<keyword evidence="1" id="KW-0812">Transmembrane</keyword>
<dbReference type="Pfam" id="PF13975">
    <property type="entry name" value="gag-asp_proteas"/>
    <property type="match status" value="1"/>
</dbReference>
<dbReference type="Gene3D" id="2.40.70.10">
    <property type="entry name" value="Acid Proteases"/>
    <property type="match status" value="1"/>
</dbReference>
<dbReference type="InterPro" id="IPR021109">
    <property type="entry name" value="Peptidase_aspartic_dom_sf"/>
</dbReference>
<organism evidence="2">
    <name type="scientific">hydrothermal vent metagenome</name>
    <dbReference type="NCBI Taxonomy" id="652676"/>
    <lineage>
        <taxon>unclassified sequences</taxon>
        <taxon>metagenomes</taxon>
        <taxon>ecological metagenomes</taxon>
    </lineage>
</organism>
<proteinExistence type="predicted"/>
<dbReference type="SUPFAM" id="SSF50630">
    <property type="entry name" value="Acid proteases"/>
    <property type="match status" value="1"/>
</dbReference>
<dbReference type="EMBL" id="UOFD01000013">
    <property type="protein sequence ID" value="VAW50441.1"/>
    <property type="molecule type" value="Genomic_DNA"/>
</dbReference>
<dbReference type="NCBIfam" id="TIGR02281">
    <property type="entry name" value="clan_AA_DTGA"/>
    <property type="match status" value="1"/>
</dbReference>
<dbReference type="InterPro" id="IPR034122">
    <property type="entry name" value="Retropepsin-like_bacterial"/>
</dbReference>
<keyword evidence="2" id="KW-0378">Hydrolase</keyword>
<evidence type="ECO:0000256" key="1">
    <source>
        <dbReference type="SAM" id="Phobius"/>
    </source>
</evidence>
<name>A0A3B0W578_9ZZZZ</name>
<keyword evidence="2" id="KW-0645">Protease</keyword>
<dbReference type="AlphaFoldDB" id="A0A3B0W578"/>
<dbReference type="GO" id="GO:0006508">
    <property type="term" value="P:proteolysis"/>
    <property type="evidence" value="ECO:0007669"/>
    <property type="project" value="UniProtKB-KW"/>
</dbReference>
<feature type="transmembrane region" description="Helical" evidence="1">
    <location>
        <begin position="12"/>
        <end position="33"/>
    </location>
</feature>
<dbReference type="InterPro" id="IPR011969">
    <property type="entry name" value="Clan_AA_Asp_peptidase_C"/>
</dbReference>
<evidence type="ECO:0000313" key="2">
    <source>
        <dbReference type="EMBL" id="VAW50441.1"/>
    </source>
</evidence>
<dbReference type="CDD" id="cd05483">
    <property type="entry name" value="retropepsin_like_bacteria"/>
    <property type="match status" value="1"/>
</dbReference>
<protein>
    <submittedName>
        <fullName evidence="2">Aspartyl protease</fullName>
    </submittedName>
</protein>